<dbReference type="Proteomes" id="UP000824633">
    <property type="component" value="Chromosome"/>
</dbReference>
<dbReference type="Gene3D" id="3.40.50.360">
    <property type="match status" value="1"/>
</dbReference>
<evidence type="ECO:0000313" key="3">
    <source>
        <dbReference type="Proteomes" id="UP000824633"/>
    </source>
</evidence>
<feature type="domain" description="NADPH-dependent FMN reductase-like" evidence="1">
    <location>
        <begin position="1"/>
        <end position="144"/>
    </location>
</feature>
<dbReference type="Pfam" id="PF03358">
    <property type="entry name" value="FMN_red"/>
    <property type="match status" value="1"/>
</dbReference>
<evidence type="ECO:0000313" key="2">
    <source>
        <dbReference type="EMBL" id="BCZ48967.1"/>
    </source>
</evidence>
<gene>
    <name evidence="2" type="ORF">psyc5s11_50340</name>
</gene>
<reference evidence="3" key="1">
    <citation type="submission" date="2021-07" db="EMBL/GenBank/DDBJ databases">
        <title>Complete genome sequencing of a Clostridium isolate.</title>
        <authorList>
            <person name="Ueki A."/>
            <person name="Tonouchi A."/>
        </authorList>
    </citation>
    <scope>NUCLEOTIDE SEQUENCE [LARGE SCALE GENOMIC DNA]</scope>
    <source>
        <strain evidence="3">C5S11</strain>
    </source>
</reference>
<keyword evidence="3" id="KW-1185">Reference proteome</keyword>
<dbReference type="EMBL" id="AP024849">
    <property type="protein sequence ID" value="BCZ48967.1"/>
    <property type="molecule type" value="Genomic_DNA"/>
</dbReference>
<accession>A0ABN6J3Q5</accession>
<dbReference type="SUPFAM" id="SSF52218">
    <property type="entry name" value="Flavoproteins"/>
    <property type="match status" value="1"/>
</dbReference>
<dbReference type="InterPro" id="IPR005025">
    <property type="entry name" value="FMN_Rdtase-like_dom"/>
</dbReference>
<dbReference type="InterPro" id="IPR029039">
    <property type="entry name" value="Flavoprotein-like_sf"/>
</dbReference>
<evidence type="ECO:0000259" key="1">
    <source>
        <dbReference type="Pfam" id="PF03358"/>
    </source>
</evidence>
<name>A0ABN6J3Q5_9CLOT</name>
<dbReference type="RefSeq" id="WP_224035191.1">
    <property type="nucleotide sequence ID" value="NZ_AP024849.1"/>
</dbReference>
<protein>
    <recommendedName>
        <fullName evidence="1">NADPH-dependent FMN reductase-like domain-containing protein</fullName>
    </recommendedName>
</protein>
<organism evidence="2 3">
    <name type="scientific">Clostridium gelidum</name>
    <dbReference type="NCBI Taxonomy" id="704125"/>
    <lineage>
        <taxon>Bacteria</taxon>
        <taxon>Bacillati</taxon>
        <taxon>Bacillota</taxon>
        <taxon>Clostridia</taxon>
        <taxon>Eubacteriales</taxon>
        <taxon>Clostridiaceae</taxon>
        <taxon>Clostridium</taxon>
    </lineage>
</organism>
<sequence length="227" mass="25940">MNVTVIYGTVRKANTYNCVQLLLSNLSVTMSIKVTEFFLSKDSLPFDGDFPSHASTLLHLDYTAYIADSLEKSDLIILACPVLNCDITDHMKLFLKYLHYKSIEKNKSSFMKNKIGLVMSTSAGAGLFHSTKILEKNLNFLGINNICKFSKTFYETNWDYVTSEKKLKINKKIFKLSNKIIALYLRVHTRKTPILNQITSSRAKPIFKTDHSNVLNLSYERNHSCPH</sequence>
<proteinExistence type="predicted"/>